<dbReference type="PANTHER" id="PTHR42928:SF5">
    <property type="entry name" value="BLR1237 PROTEIN"/>
    <property type="match status" value="1"/>
</dbReference>
<dbReference type="Pfam" id="PF03401">
    <property type="entry name" value="TctC"/>
    <property type="match status" value="1"/>
</dbReference>
<organism evidence="2 3">
    <name type="scientific">Neoroseomonas lacus</name>
    <dbReference type="NCBI Taxonomy" id="287609"/>
    <lineage>
        <taxon>Bacteria</taxon>
        <taxon>Pseudomonadati</taxon>
        <taxon>Pseudomonadota</taxon>
        <taxon>Alphaproteobacteria</taxon>
        <taxon>Acetobacterales</taxon>
        <taxon>Acetobacteraceae</taxon>
        <taxon>Neoroseomonas</taxon>
    </lineage>
</organism>
<dbReference type="AlphaFoldDB" id="A0A917L3F1"/>
<dbReference type="Proteomes" id="UP000661507">
    <property type="component" value="Unassembled WGS sequence"/>
</dbReference>
<dbReference type="InterPro" id="IPR005064">
    <property type="entry name" value="BUG"/>
</dbReference>
<dbReference type="Gene3D" id="3.40.190.10">
    <property type="entry name" value="Periplasmic binding protein-like II"/>
    <property type="match status" value="1"/>
</dbReference>
<comment type="caution">
    <text evidence="2">The sequence shown here is derived from an EMBL/GenBank/DDBJ whole genome shotgun (WGS) entry which is preliminary data.</text>
</comment>
<dbReference type="PANTHER" id="PTHR42928">
    <property type="entry name" value="TRICARBOXYLATE-BINDING PROTEIN"/>
    <property type="match status" value="1"/>
</dbReference>
<evidence type="ECO:0000256" key="1">
    <source>
        <dbReference type="ARBA" id="ARBA00006987"/>
    </source>
</evidence>
<dbReference type="RefSeq" id="WP_188973472.1">
    <property type="nucleotide sequence ID" value="NZ_BMKW01000024.1"/>
</dbReference>
<keyword evidence="3" id="KW-1185">Reference proteome</keyword>
<sequence>MIARRHLLAAAAATPLGLARPTLLRAQTFPARPIRVVVPFSAGGGTDVLTRILARGMTEKLGQQVVIENRTGAGGNLAMENVVRSPADGYSLLMGTNGAVAVNRHLYRSMGFDPLTDLAPVSLAFRIEHLMAVSAGLQAQSVAEVVALAKAEPGALTFGSGGSGSMIHLAGELFRIRTGVDIVHVPYRGGGPAMNDLVAGNISMMFDSLPSAEPHVRGGRVRALAVCGRQRHPLMPELPTMEEAGVANYSAGSTGGLFAPRGTPPEIVARLNAAVTELAANDAFREQLGRSGGDAATSSPEELAVMMRQESEQWGQVVSAAALTAN</sequence>
<proteinExistence type="inferred from homology"/>
<protein>
    <submittedName>
        <fullName evidence="2">MFS transporter</fullName>
    </submittedName>
</protein>
<evidence type="ECO:0000313" key="2">
    <source>
        <dbReference type="EMBL" id="GGJ42793.1"/>
    </source>
</evidence>
<dbReference type="EMBL" id="BMKW01000024">
    <property type="protein sequence ID" value="GGJ42793.1"/>
    <property type="molecule type" value="Genomic_DNA"/>
</dbReference>
<reference evidence="2" key="1">
    <citation type="journal article" date="2014" name="Int. J. Syst. Evol. Microbiol.">
        <title>Complete genome sequence of Corynebacterium casei LMG S-19264T (=DSM 44701T), isolated from a smear-ripened cheese.</title>
        <authorList>
            <consortium name="US DOE Joint Genome Institute (JGI-PGF)"/>
            <person name="Walter F."/>
            <person name="Albersmeier A."/>
            <person name="Kalinowski J."/>
            <person name="Ruckert C."/>
        </authorList>
    </citation>
    <scope>NUCLEOTIDE SEQUENCE</scope>
    <source>
        <strain evidence="2">CGMCC 1.3617</strain>
    </source>
</reference>
<gene>
    <name evidence="2" type="ORF">GCM10011320_57990</name>
</gene>
<comment type="similarity">
    <text evidence="1">Belongs to the UPF0065 (bug) family.</text>
</comment>
<accession>A0A917L3F1</accession>
<dbReference type="PIRSF" id="PIRSF017082">
    <property type="entry name" value="YflP"/>
    <property type="match status" value="1"/>
</dbReference>
<name>A0A917L3F1_9PROT</name>
<evidence type="ECO:0000313" key="3">
    <source>
        <dbReference type="Proteomes" id="UP000661507"/>
    </source>
</evidence>
<dbReference type="CDD" id="cd13578">
    <property type="entry name" value="PBP2_Bug27"/>
    <property type="match status" value="1"/>
</dbReference>
<dbReference type="InterPro" id="IPR042100">
    <property type="entry name" value="Bug_dom1"/>
</dbReference>
<reference evidence="2" key="2">
    <citation type="submission" date="2020-09" db="EMBL/GenBank/DDBJ databases">
        <authorList>
            <person name="Sun Q."/>
            <person name="Zhou Y."/>
        </authorList>
    </citation>
    <scope>NUCLEOTIDE SEQUENCE</scope>
    <source>
        <strain evidence="2">CGMCC 1.3617</strain>
    </source>
</reference>
<dbReference type="Gene3D" id="3.40.190.150">
    <property type="entry name" value="Bordetella uptake gene, domain 1"/>
    <property type="match status" value="1"/>
</dbReference>
<dbReference type="SUPFAM" id="SSF53850">
    <property type="entry name" value="Periplasmic binding protein-like II"/>
    <property type="match status" value="1"/>
</dbReference>